<name>K6WWK5_9ALTE</name>
<gene>
    <name evidence="2" type="ORF">GLIP_0149</name>
</gene>
<feature type="chain" id="PRO_5003899879" description="Lysine-specific metallo-endopeptidase domain-containing protein" evidence="1">
    <location>
        <begin position="22"/>
        <end position="608"/>
    </location>
</feature>
<proteinExistence type="predicted"/>
<dbReference type="Gene3D" id="3.40.390.10">
    <property type="entry name" value="Collagenase (Catalytic Domain)"/>
    <property type="match status" value="1"/>
</dbReference>
<evidence type="ECO:0000256" key="1">
    <source>
        <dbReference type="SAM" id="SignalP"/>
    </source>
</evidence>
<evidence type="ECO:0000313" key="3">
    <source>
        <dbReference type="Proteomes" id="UP000006334"/>
    </source>
</evidence>
<keyword evidence="3" id="KW-1185">Reference proteome</keyword>
<dbReference type="EMBL" id="BAEN01000004">
    <property type="protein sequence ID" value="GAC12804.1"/>
    <property type="molecule type" value="Genomic_DNA"/>
</dbReference>
<feature type="signal peptide" evidence="1">
    <location>
        <begin position="1"/>
        <end position="21"/>
    </location>
</feature>
<accession>K6WWK5</accession>
<protein>
    <recommendedName>
        <fullName evidence="4">Lysine-specific metallo-endopeptidase domain-containing protein</fullName>
    </recommendedName>
</protein>
<dbReference type="GO" id="GO:0008237">
    <property type="term" value="F:metallopeptidase activity"/>
    <property type="evidence" value="ECO:0007669"/>
    <property type="project" value="InterPro"/>
</dbReference>
<evidence type="ECO:0008006" key="4">
    <source>
        <dbReference type="Google" id="ProtNLM"/>
    </source>
</evidence>
<sequence length="608" mass="66152">MLTKFTFTLLFWLLISAQSFAQSFEEVALEVETNILFNFGTNDSNDILSNQNGGQYLRSIGHSSYSPLLEVQRKIIGNSWIGSIKISGPVITALRLSQDECNERDIAASGMPCTMPDADKIDRVELNWLGNNSSVSVIKADEINGPVTSGSAITQFLQIDETEDGSIFSLANPGAELTFISGPASVHDEAFPWRSQSQIPQNENTGFLLDQIQVTPVSGMRRGRQNPITIQIYDQIIGVLLGGLEANSEDSIHFIVESSTNPQTLAVWMPNAAVSVHDIEAFARCGRKPTRGDGGFQVTKQSANSGEPMFLDLPVCSDGWHIVISSTGTTNHIVNIIAGEHYNQANRDLQIMRVGIENTPASNTERDIIKNTIRQAVWRFYGATGGSFLIRNIQYTENSCSNVHICIRNRPRPGLGGCTTPSAAANLSQGNLHICWNLQNLAPGASDNPSITVARTIVHEMGHAFAHLPDEYWSSNDFAKICGVSGVQIRRCSHSTMGYQWTARNSLCTDSTHAQVPEFFIQLPSETTLTPPANSFATGPFNVAGPNTITECFNGEVNQAGYHANAAWTTLFGNGVATKPHPNRSANNFDYVVFANSGLTDLGNNGTY</sequence>
<dbReference type="RefSeq" id="WP_008842624.1">
    <property type="nucleotide sequence ID" value="NZ_BAEN01000004.1"/>
</dbReference>
<dbReference type="AlphaFoldDB" id="K6WWK5"/>
<dbReference type="OrthoDB" id="127762at2"/>
<dbReference type="InterPro" id="IPR024079">
    <property type="entry name" value="MetalloPept_cat_dom_sf"/>
</dbReference>
<comment type="caution">
    <text evidence="2">The sequence shown here is derived from an EMBL/GenBank/DDBJ whole genome shotgun (WGS) entry which is preliminary data.</text>
</comment>
<dbReference type="Proteomes" id="UP000006334">
    <property type="component" value="Unassembled WGS sequence"/>
</dbReference>
<organism evidence="2 3">
    <name type="scientific">Aliiglaciecola lipolytica E3</name>
    <dbReference type="NCBI Taxonomy" id="1127673"/>
    <lineage>
        <taxon>Bacteria</taxon>
        <taxon>Pseudomonadati</taxon>
        <taxon>Pseudomonadota</taxon>
        <taxon>Gammaproteobacteria</taxon>
        <taxon>Alteromonadales</taxon>
        <taxon>Alteromonadaceae</taxon>
        <taxon>Aliiglaciecola</taxon>
    </lineage>
</organism>
<reference evidence="2 3" key="1">
    <citation type="journal article" date="2017" name="Antonie Van Leeuwenhoek">
        <title>Rhizobium rhizosphaerae sp. nov., a novel species isolated from rice rhizosphere.</title>
        <authorList>
            <person name="Zhao J.J."/>
            <person name="Zhang J."/>
            <person name="Zhang R.J."/>
            <person name="Zhang C.W."/>
            <person name="Yin H.Q."/>
            <person name="Zhang X.X."/>
        </authorList>
    </citation>
    <scope>NUCLEOTIDE SEQUENCE [LARGE SCALE GENOMIC DNA]</scope>
    <source>
        <strain evidence="2 3">E3</strain>
    </source>
</reference>
<evidence type="ECO:0000313" key="2">
    <source>
        <dbReference type="EMBL" id="GAC12804.1"/>
    </source>
</evidence>
<keyword evidence="1" id="KW-0732">Signal</keyword>